<feature type="region of interest" description="Disordered" evidence="1">
    <location>
        <begin position="319"/>
        <end position="355"/>
    </location>
</feature>
<feature type="compositionally biased region" description="Basic and acidic residues" evidence="1">
    <location>
        <begin position="319"/>
        <end position="329"/>
    </location>
</feature>
<dbReference type="VEuPathDB" id="CryptoDB:Cvel_20413"/>
<feature type="compositionally biased region" description="Polar residues" evidence="1">
    <location>
        <begin position="331"/>
        <end position="348"/>
    </location>
</feature>
<evidence type="ECO:0000256" key="1">
    <source>
        <dbReference type="SAM" id="MobiDB-lite"/>
    </source>
</evidence>
<name>A0A0G4G5U6_9ALVE</name>
<feature type="compositionally biased region" description="Basic residues" evidence="1">
    <location>
        <begin position="66"/>
        <end position="76"/>
    </location>
</feature>
<organism evidence="2">
    <name type="scientific">Chromera velia CCMP2878</name>
    <dbReference type="NCBI Taxonomy" id="1169474"/>
    <lineage>
        <taxon>Eukaryota</taxon>
        <taxon>Sar</taxon>
        <taxon>Alveolata</taxon>
        <taxon>Colpodellida</taxon>
        <taxon>Chromeraceae</taxon>
        <taxon>Chromera</taxon>
    </lineage>
</organism>
<accession>A0A0G4G5U6</accession>
<feature type="region of interest" description="Disordered" evidence="1">
    <location>
        <begin position="58"/>
        <end position="77"/>
    </location>
</feature>
<evidence type="ECO:0000313" key="2">
    <source>
        <dbReference type="EMBL" id="CEM23888.1"/>
    </source>
</evidence>
<reference evidence="2" key="1">
    <citation type="submission" date="2014-11" db="EMBL/GenBank/DDBJ databases">
        <authorList>
            <person name="Otto D Thomas"/>
            <person name="Naeem Raeece"/>
        </authorList>
    </citation>
    <scope>NUCLEOTIDE SEQUENCE</scope>
</reference>
<gene>
    <name evidence="2" type="ORF">Cvel_20413</name>
</gene>
<dbReference type="PhylomeDB" id="A0A0G4G5U6"/>
<dbReference type="EMBL" id="CDMZ01000913">
    <property type="protein sequence ID" value="CEM23888.1"/>
    <property type="molecule type" value="Genomic_DNA"/>
</dbReference>
<dbReference type="AlphaFoldDB" id="A0A0G4G5U6"/>
<sequence length="380" mass="41593">MLLIVEKILLKISGETQCFSGTTLLEHDRAEEDSEGAVAQLLERLHPLPSGEKLAGIEGVNEEKGRKKRKTRRGRRFSITQWNQRQAAMSAATVDPEREPGQEESPLTPVPLKSKLGRNSTIGEEESGFVSPDGSDCTHHETHVSAPVAFVGIFASVSAAAKAKEVEVEGQQSPQVVEGERESVTTEMQALIASLCTLDDEVRRRLTERSDPTCCSVENGPEEMNGERPLPVRTECLGGEADEGEEERKAVDDVDEISFDASVQRSLEKHPDSSTLYSEEKINVCKGEIELQIAISSAPPPAHESRDGITEVARRTGCENKERGEDRAMQSHFQPPAMSSVSLPNSGSEQKRPTDAAVAKAVAELHKSQEMYDQAYIDFT</sequence>
<feature type="region of interest" description="Disordered" evidence="1">
    <location>
        <begin position="83"/>
        <end position="118"/>
    </location>
</feature>
<proteinExistence type="predicted"/>
<protein>
    <submittedName>
        <fullName evidence="2">Uncharacterized protein</fullName>
    </submittedName>
</protein>